<dbReference type="Pfam" id="PF07986">
    <property type="entry name" value="TBCC"/>
    <property type="match status" value="1"/>
</dbReference>
<evidence type="ECO:0000256" key="2">
    <source>
        <dbReference type="ARBA" id="ARBA00004180"/>
    </source>
</evidence>
<proteinExistence type="inferred from homology"/>
<dbReference type="GO" id="GO:0030130">
    <property type="term" value="C:clathrin coat of trans-Golgi network vesicle"/>
    <property type="evidence" value="ECO:0007669"/>
    <property type="project" value="InterPro"/>
</dbReference>
<gene>
    <name evidence="12" type="ORF">HYH03_014009</name>
</gene>
<dbReference type="PROSITE" id="PS00581">
    <property type="entry name" value="CLATHRIN_LIGHT_CHN_2"/>
    <property type="match status" value="1"/>
</dbReference>
<dbReference type="GO" id="GO:0006892">
    <property type="term" value="P:post-Golgi vesicle-mediated transport"/>
    <property type="evidence" value="ECO:0007669"/>
    <property type="project" value="TreeGrafter"/>
</dbReference>
<dbReference type="GO" id="GO:0005929">
    <property type="term" value="C:cilium"/>
    <property type="evidence" value="ECO:0007669"/>
    <property type="project" value="TreeGrafter"/>
</dbReference>
<dbReference type="GO" id="GO:0030132">
    <property type="term" value="C:clathrin coat of coated pit"/>
    <property type="evidence" value="ECO:0007669"/>
    <property type="project" value="InterPro"/>
</dbReference>
<evidence type="ECO:0000256" key="8">
    <source>
        <dbReference type="ARBA" id="ARBA00023176"/>
    </source>
</evidence>
<keyword evidence="9" id="KW-0968">Cytoplasmic vesicle</keyword>
<dbReference type="PANTHER" id="PTHR15440:SF0">
    <property type="entry name" value="PROTEIN XRP2"/>
    <property type="match status" value="1"/>
</dbReference>
<comment type="caution">
    <text evidence="12">The sequence shown here is derived from an EMBL/GenBank/DDBJ whole genome shotgun (WGS) entry which is preliminary data.</text>
</comment>
<evidence type="ECO:0000256" key="7">
    <source>
        <dbReference type="ARBA" id="ARBA00023136"/>
    </source>
</evidence>
<reference evidence="12" key="1">
    <citation type="journal article" date="2020" name="bioRxiv">
        <title>Comparative genomics of Chlamydomonas.</title>
        <authorList>
            <person name="Craig R.J."/>
            <person name="Hasan A.R."/>
            <person name="Ness R.W."/>
            <person name="Keightley P.D."/>
        </authorList>
    </citation>
    <scope>NUCLEOTIDE SEQUENCE</scope>
    <source>
        <strain evidence="12">CCAP 11/70</strain>
    </source>
</reference>
<evidence type="ECO:0000256" key="5">
    <source>
        <dbReference type="ARBA" id="ARBA00008848"/>
    </source>
</evidence>
<dbReference type="GO" id="GO:0000166">
    <property type="term" value="F:nucleotide binding"/>
    <property type="evidence" value="ECO:0007669"/>
    <property type="project" value="UniProtKB-KW"/>
</dbReference>
<dbReference type="GO" id="GO:0006886">
    <property type="term" value="P:intracellular protein transport"/>
    <property type="evidence" value="ECO:0007669"/>
    <property type="project" value="InterPro"/>
</dbReference>
<keyword evidence="8" id="KW-0168">Coated pit</keyword>
<dbReference type="SMART" id="SM00673">
    <property type="entry name" value="CARP"/>
    <property type="match status" value="2"/>
</dbReference>
<comment type="similarity">
    <text evidence="5">Belongs to the TBCC family.</text>
</comment>
<evidence type="ECO:0000313" key="13">
    <source>
        <dbReference type="Proteomes" id="UP000612055"/>
    </source>
</evidence>
<feature type="region of interest" description="Disordered" evidence="10">
    <location>
        <begin position="467"/>
        <end position="524"/>
    </location>
</feature>
<comment type="subcellular location">
    <subcellularLocation>
        <location evidence="2">Cytoplasmic vesicle membrane</location>
        <topology evidence="2">Peripheral membrane protein</topology>
        <orientation evidence="2">Cytoplasmic side</orientation>
    </subcellularLocation>
    <subcellularLocation>
        <location evidence="3">Membrane</location>
        <location evidence="3">Coated pit</location>
        <topology evidence="3">Peripheral membrane protein</topology>
        <orientation evidence="3">Cytoplasmic side</orientation>
    </subcellularLocation>
</comment>
<dbReference type="GO" id="GO:1990075">
    <property type="term" value="C:periciliary membrane compartment"/>
    <property type="evidence" value="ECO:0007669"/>
    <property type="project" value="TreeGrafter"/>
</dbReference>
<keyword evidence="13" id="KW-1185">Reference proteome</keyword>
<feature type="region of interest" description="Disordered" evidence="10">
    <location>
        <begin position="311"/>
        <end position="391"/>
    </location>
</feature>
<name>A0A835XM84_9CHLO</name>
<dbReference type="Pfam" id="PF01086">
    <property type="entry name" value="Clathrin_lg_ch"/>
    <property type="match status" value="1"/>
</dbReference>
<dbReference type="InterPro" id="IPR000996">
    <property type="entry name" value="Clathrin_L-chain"/>
</dbReference>
<feature type="compositionally biased region" description="Low complexity" evidence="10">
    <location>
        <begin position="502"/>
        <end position="522"/>
    </location>
</feature>
<dbReference type="InterPro" id="IPR017901">
    <property type="entry name" value="C-CAP_CF_C-like"/>
</dbReference>
<dbReference type="GO" id="GO:0005198">
    <property type="term" value="F:structural molecule activity"/>
    <property type="evidence" value="ECO:0007669"/>
    <property type="project" value="InterPro"/>
</dbReference>
<comment type="similarity">
    <text evidence="4">Belongs to the clathrin light chain family.</text>
</comment>
<feature type="compositionally biased region" description="Low complexity" evidence="10">
    <location>
        <begin position="266"/>
        <end position="294"/>
    </location>
</feature>
<evidence type="ECO:0000256" key="4">
    <source>
        <dbReference type="ARBA" id="ARBA00005263"/>
    </source>
</evidence>
<sequence length="544" mass="55983">MNPDDYRFKDRKEETLIKNGTINGNGFVLENLHDCEVYVLDHFSQVQVDDCVGCRIFLGPTDGSVFIRDCRDCDIAVASRQLRTRDCKDLRISLYCATQPSIETSTGITFSCWRGAYPGLGEHFKRARLDPAKNNWTQVYDFNSKDDLGAPHYSLDESVHPWWVAPPQSGDYGPPDCPVPAPDGSLFGGGRTEPPPKSPGSGLPDSLPPSPGRAAAHDEEVELEDDEEGAHLPPDHDDGGMHFIPPAVPSPRPELHDSEEAGSSGGAAAAAAAAEAAAVPSAAAGPSFSFGSPPQNVPVIDGGGAPAVVPTLAAPPSFRDRTTGGLMVGEGPPAAAEPIDLAVISDGGAADPTSPPPPPVVQPAAPLPPPVADDPPPPAPELDSDFFAPYTPAAPAVQPAAAESAAAAAEVDARVAWRAGNARQLAEADRKEEAAKAAVVAEARKKLEAIQASRAALLKQRFATNRSSAAASAGPGGASKGPAGASKEHGWARVGELVDLTGASHSSKPAPGSAAAAAAGPSKDVSRLRGLIISLKSAKLGGAK</sequence>
<evidence type="ECO:0000256" key="6">
    <source>
        <dbReference type="ARBA" id="ARBA00022741"/>
    </source>
</evidence>
<feature type="region of interest" description="Disordered" evidence="10">
    <location>
        <begin position="171"/>
        <end position="296"/>
    </location>
</feature>
<evidence type="ECO:0000256" key="1">
    <source>
        <dbReference type="ARBA" id="ARBA00003913"/>
    </source>
</evidence>
<dbReference type="InterPro" id="IPR016098">
    <property type="entry name" value="CAP/MinC_C"/>
</dbReference>
<dbReference type="GO" id="GO:0005096">
    <property type="term" value="F:GTPase activator activity"/>
    <property type="evidence" value="ECO:0007669"/>
    <property type="project" value="InterPro"/>
</dbReference>
<evidence type="ECO:0000256" key="10">
    <source>
        <dbReference type="SAM" id="MobiDB-lite"/>
    </source>
</evidence>
<accession>A0A835XM84</accession>
<evidence type="ECO:0000259" key="11">
    <source>
        <dbReference type="PROSITE" id="PS51329"/>
    </source>
</evidence>
<keyword evidence="7" id="KW-0472">Membrane</keyword>
<dbReference type="Gene3D" id="2.160.20.70">
    <property type="match status" value="1"/>
</dbReference>
<feature type="compositionally biased region" description="Acidic residues" evidence="10">
    <location>
        <begin position="219"/>
        <end position="228"/>
    </location>
</feature>
<feature type="domain" description="C-CAP/cofactor C-like" evidence="11">
    <location>
        <begin position="1"/>
        <end position="144"/>
    </location>
</feature>
<feature type="compositionally biased region" description="Pro residues" evidence="10">
    <location>
        <begin position="353"/>
        <end position="380"/>
    </location>
</feature>
<organism evidence="12 13">
    <name type="scientific">Edaphochlamys debaryana</name>
    <dbReference type="NCBI Taxonomy" id="47281"/>
    <lineage>
        <taxon>Eukaryota</taxon>
        <taxon>Viridiplantae</taxon>
        <taxon>Chlorophyta</taxon>
        <taxon>core chlorophytes</taxon>
        <taxon>Chlorophyceae</taxon>
        <taxon>CS clade</taxon>
        <taxon>Chlamydomonadales</taxon>
        <taxon>Chlamydomonadales incertae sedis</taxon>
        <taxon>Edaphochlamys</taxon>
    </lineage>
</organism>
<dbReference type="PANTHER" id="PTHR15440">
    <property type="entry name" value="XRP2 PROTEIN"/>
    <property type="match status" value="1"/>
</dbReference>
<dbReference type="Proteomes" id="UP000612055">
    <property type="component" value="Unassembled WGS sequence"/>
</dbReference>
<evidence type="ECO:0000256" key="9">
    <source>
        <dbReference type="ARBA" id="ARBA00023329"/>
    </source>
</evidence>
<feature type="compositionally biased region" description="Basic and acidic residues" evidence="10">
    <location>
        <begin position="229"/>
        <end position="240"/>
    </location>
</feature>
<comment type="function">
    <text evidence="1">Clathrin is the major protein of the polyhedral coat of coated pits and vesicles.</text>
</comment>
<dbReference type="EMBL" id="JAEHOE010000097">
    <property type="protein sequence ID" value="KAG2487442.1"/>
    <property type="molecule type" value="Genomic_DNA"/>
</dbReference>
<evidence type="ECO:0000256" key="3">
    <source>
        <dbReference type="ARBA" id="ARBA00004277"/>
    </source>
</evidence>
<dbReference type="InterPro" id="IPR012945">
    <property type="entry name" value="Tubulin-bd_cofactor_C_dom"/>
</dbReference>
<dbReference type="InterPro" id="IPR039093">
    <property type="entry name" value="XRP2"/>
</dbReference>
<dbReference type="PROSITE" id="PS51329">
    <property type="entry name" value="C_CAP_COFACTOR_C"/>
    <property type="match status" value="1"/>
</dbReference>
<protein>
    <recommendedName>
        <fullName evidence="11">C-CAP/cofactor C-like domain-containing protein</fullName>
    </recommendedName>
</protein>
<keyword evidence="6" id="KW-0547">Nucleotide-binding</keyword>
<evidence type="ECO:0000313" key="12">
    <source>
        <dbReference type="EMBL" id="KAG2487442.1"/>
    </source>
</evidence>
<dbReference type="AlphaFoldDB" id="A0A835XM84"/>
<dbReference type="InterPro" id="IPR006599">
    <property type="entry name" value="CARP_motif"/>
</dbReference>
<dbReference type="OrthoDB" id="194775at2759"/>